<dbReference type="SUPFAM" id="SSF50729">
    <property type="entry name" value="PH domain-like"/>
    <property type="match status" value="1"/>
</dbReference>
<dbReference type="KEGG" id="dqu:106744033"/>
<evidence type="ECO:0000256" key="7">
    <source>
        <dbReference type="RuleBase" id="RU367095"/>
    </source>
</evidence>
<sequence>MNRFEYADSRLQPNETYVRRDMAVRLYDGDTKTNFEGGELILTSHRILWGRPGDIPRGNTCLSLPLRYIIFFEEEVPGPFSFGRSKKIVLHLSEPAIDKMPGPTDRNLHNYVKLSFKEGLDSNFITQLSDTIMRRLWEFIPATELMSNMNIHDNQRNSGLLPQIKTRTGIIGIERSLQEKQKETDESISLAFQDLTKLMDMAKDMVAISKTISAKIRARQGDITEDETIRFKAYLMSLGIDDPVTRDAYKSSNEYFKELAKQLAYILEEPIKEVGGMMTLTDVYCRVNRARGLELLSPEDLLHASRHLASLGLPIVLRTFDSGVMVLQVLSHDDNAVADCIMELLKQKGSMTAEDLARSEGISVILARERLLVTEKHGKACRDDSIEALRFYPNLFLEETPIFSD</sequence>
<dbReference type="InterPro" id="IPR036388">
    <property type="entry name" value="WH-like_DNA-bd_sf"/>
</dbReference>
<dbReference type="InterPro" id="IPR036390">
    <property type="entry name" value="WH_DNA-bd_sf"/>
</dbReference>
<comment type="similarity">
    <text evidence="1 7">Belongs to the VPS36 family.</text>
</comment>
<keyword evidence="3 7" id="KW-0813">Transport</keyword>
<dbReference type="Gene3D" id="2.30.29.30">
    <property type="entry name" value="Pleckstrin-homology domain (PH domain)/Phosphotyrosine-binding domain (PTB)"/>
    <property type="match status" value="1"/>
</dbReference>
<keyword evidence="7" id="KW-0967">Endosome</keyword>
<dbReference type="Gene3D" id="1.10.10.10">
    <property type="entry name" value="Winged helix-like DNA-binding domain superfamily/Winged helix DNA-binding domain"/>
    <property type="match status" value="2"/>
</dbReference>
<dbReference type="GO" id="GO:0032266">
    <property type="term" value="F:phosphatidylinositol-3-phosphate binding"/>
    <property type="evidence" value="ECO:0007669"/>
    <property type="project" value="UniProtKB-UniRule"/>
</dbReference>
<dbReference type="FunFam" id="1.10.10.10:FF:000416">
    <property type="entry name" value="Vacuolar protein-sorting-associated protein 36"/>
    <property type="match status" value="1"/>
</dbReference>
<dbReference type="CTD" id="51028"/>
<dbReference type="GO" id="GO:0043328">
    <property type="term" value="P:protein transport to vacuole involved in ubiquitin-dependent protein catabolic process via the multivesicular body sorting pathway"/>
    <property type="evidence" value="ECO:0007669"/>
    <property type="project" value="UniProtKB-UniRule"/>
</dbReference>
<dbReference type="Gene3D" id="6.10.140.260">
    <property type="match status" value="1"/>
</dbReference>
<name>A0A6P3X6A9_DINQU</name>
<protein>
    <recommendedName>
        <fullName evidence="2 7">Vacuolar protein-sorting-associated protein 36</fullName>
    </recommendedName>
    <alternativeName>
        <fullName evidence="6 7">ESCRT-II complex subunit VPS36</fullName>
    </alternativeName>
</protein>
<dbReference type="Pfam" id="PF04157">
    <property type="entry name" value="EAP30"/>
    <property type="match status" value="1"/>
</dbReference>
<evidence type="ECO:0000256" key="4">
    <source>
        <dbReference type="ARBA" id="ARBA00022490"/>
    </source>
</evidence>
<keyword evidence="4 7" id="KW-0963">Cytoplasm</keyword>
<dbReference type="CDD" id="cd13226">
    <property type="entry name" value="PH-GRAM-like_Eap45"/>
    <property type="match status" value="1"/>
</dbReference>
<evidence type="ECO:0000313" key="9">
    <source>
        <dbReference type="Proteomes" id="UP000515204"/>
    </source>
</evidence>
<proteinExistence type="inferred from homology"/>
<dbReference type="PANTHER" id="PTHR13128">
    <property type="entry name" value="VACUOLAR PROTEIN-SORTING-ASSOCIATED PROTEIN 36"/>
    <property type="match status" value="1"/>
</dbReference>
<evidence type="ECO:0000256" key="1">
    <source>
        <dbReference type="ARBA" id="ARBA00009697"/>
    </source>
</evidence>
<dbReference type="PANTHER" id="PTHR13128:SF12">
    <property type="entry name" value="VACUOLAR PROTEIN-SORTING-ASSOCIATED PROTEIN 36"/>
    <property type="match status" value="1"/>
</dbReference>
<dbReference type="AlphaFoldDB" id="A0A6P3X6A9"/>
<organism evidence="9 10">
    <name type="scientific">Dinoponera quadriceps</name>
    <name type="common">South American ant</name>
    <dbReference type="NCBI Taxonomy" id="609295"/>
    <lineage>
        <taxon>Eukaryota</taxon>
        <taxon>Metazoa</taxon>
        <taxon>Ecdysozoa</taxon>
        <taxon>Arthropoda</taxon>
        <taxon>Hexapoda</taxon>
        <taxon>Insecta</taxon>
        <taxon>Pterygota</taxon>
        <taxon>Neoptera</taxon>
        <taxon>Endopterygota</taxon>
        <taxon>Hymenoptera</taxon>
        <taxon>Apocrita</taxon>
        <taxon>Aculeata</taxon>
        <taxon>Formicoidea</taxon>
        <taxon>Formicidae</taxon>
        <taxon>Ponerinae</taxon>
        <taxon>Ponerini</taxon>
        <taxon>Dinoponera</taxon>
    </lineage>
</organism>
<dbReference type="GO" id="GO:0000814">
    <property type="term" value="C:ESCRT II complex"/>
    <property type="evidence" value="ECO:0007669"/>
    <property type="project" value="UniProtKB-UniRule"/>
</dbReference>
<keyword evidence="5 7" id="KW-0653">Protein transport</keyword>
<dbReference type="GO" id="GO:0031902">
    <property type="term" value="C:late endosome membrane"/>
    <property type="evidence" value="ECO:0007669"/>
    <property type="project" value="UniProtKB-UniRule"/>
</dbReference>
<evidence type="ECO:0000313" key="10">
    <source>
        <dbReference type="RefSeq" id="XP_014473916.1"/>
    </source>
</evidence>
<dbReference type="InterPro" id="IPR011993">
    <property type="entry name" value="PH-like_dom_sf"/>
</dbReference>
<dbReference type="OrthoDB" id="271448at2759"/>
<dbReference type="RefSeq" id="XP_014473916.1">
    <property type="nucleotide sequence ID" value="XM_014618430.1"/>
</dbReference>
<gene>
    <name evidence="10" type="primary">LOC106744033</name>
</gene>
<dbReference type="FunFam" id="1.10.10.10:FF:000170">
    <property type="entry name" value="Vacuolar protein-sorting-associated protein 36"/>
    <property type="match status" value="1"/>
</dbReference>
<accession>A0A6P3X6A9</accession>
<dbReference type="PROSITE" id="PS51495">
    <property type="entry name" value="GLUE"/>
    <property type="match status" value="1"/>
</dbReference>
<evidence type="ECO:0000256" key="2">
    <source>
        <dbReference type="ARBA" id="ARBA00017953"/>
    </source>
</evidence>
<evidence type="ECO:0000256" key="3">
    <source>
        <dbReference type="ARBA" id="ARBA00022448"/>
    </source>
</evidence>
<reference evidence="10" key="1">
    <citation type="submission" date="2025-08" db="UniProtKB">
        <authorList>
            <consortium name="RefSeq"/>
        </authorList>
    </citation>
    <scope>IDENTIFICATION</scope>
</reference>
<comment type="function">
    <text evidence="7">Component of the ESCRT-II complex (endosomal sorting complex required for transport II), which is required for multivesicular body (MVB) formation and sorting of endosomal cargo proteins into MVBs.</text>
</comment>
<keyword evidence="9" id="KW-1185">Reference proteome</keyword>
<dbReference type="GeneID" id="106744033"/>
<dbReference type="SUPFAM" id="SSF46785">
    <property type="entry name" value="Winged helix' DNA-binding domain"/>
    <property type="match status" value="2"/>
</dbReference>
<comment type="subcellular location">
    <subcellularLocation>
        <location evidence="7">Cytoplasm</location>
    </subcellularLocation>
    <subcellularLocation>
        <location evidence="7">Endosome</location>
    </subcellularLocation>
</comment>
<comment type="subunit">
    <text evidence="7">Component of the endosomal sorting complex required for transport II (ESCRT-II).</text>
</comment>
<evidence type="ECO:0000256" key="6">
    <source>
        <dbReference type="ARBA" id="ARBA00030114"/>
    </source>
</evidence>
<evidence type="ECO:0000259" key="8">
    <source>
        <dbReference type="PROSITE" id="PS51495"/>
    </source>
</evidence>
<evidence type="ECO:0000256" key="5">
    <source>
        <dbReference type="ARBA" id="ARBA00022927"/>
    </source>
</evidence>
<dbReference type="Pfam" id="PF11605">
    <property type="entry name" value="Vps36_ESCRT-II"/>
    <property type="match status" value="1"/>
</dbReference>
<dbReference type="InterPro" id="IPR040608">
    <property type="entry name" value="Snf8/Vps36"/>
</dbReference>
<dbReference type="Proteomes" id="UP000515204">
    <property type="component" value="Unplaced"/>
</dbReference>
<dbReference type="InterPro" id="IPR021648">
    <property type="entry name" value="GLUE_dom"/>
</dbReference>
<feature type="domain" description="GLUE N-terminal" evidence="8">
    <location>
        <begin position="1"/>
        <end position="144"/>
    </location>
</feature>
<dbReference type="InterPro" id="IPR037855">
    <property type="entry name" value="Vps36"/>
</dbReference>
<dbReference type="GO" id="GO:0043130">
    <property type="term" value="F:ubiquitin binding"/>
    <property type="evidence" value="ECO:0007669"/>
    <property type="project" value="UniProtKB-UniRule"/>
</dbReference>